<evidence type="ECO:0000259" key="7">
    <source>
        <dbReference type="PROSITE" id="PS00745"/>
    </source>
</evidence>
<accession>A0A1F5AYF3</accession>
<dbReference type="InterPro" id="IPR005139">
    <property type="entry name" value="PCRF"/>
</dbReference>
<dbReference type="PANTHER" id="PTHR43804:SF7">
    <property type="entry name" value="LD18447P"/>
    <property type="match status" value="1"/>
</dbReference>
<evidence type="ECO:0000256" key="3">
    <source>
        <dbReference type="ARBA" id="ARBA00022481"/>
    </source>
</evidence>
<feature type="region of interest" description="Disordered" evidence="6">
    <location>
        <begin position="277"/>
        <end position="302"/>
    </location>
</feature>
<evidence type="ECO:0000313" key="8">
    <source>
        <dbReference type="EMBL" id="OGD23426.1"/>
    </source>
</evidence>
<dbReference type="FunFam" id="3.30.160.20:FF:000004">
    <property type="entry name" value="Peptide chain release factor 1"/>
    <property type="match status" value="1"/>
</dbReference>
<dbReference type="Proteomes" id="UP000176639">
    <property type="component" value="Unassembled WGS sequence"/>
</dbReference>
<dbReference type="FunFam" id="3.30.70.1660:FF:000002">
    <property type="entry name" value="Peptide chain release factor 1"/>
    <property type="match status" value="1"/>
</dbReference>
<evidence type="ECO:0000256" key="4">
    <source>
        <dbReference type="ARBA" id="ARBA00022917"/>
    </source>
</evidence>
<evidence type="ECO:0000313" key="9">
    <source>
        <dbReference type="Proteomes" id="UP000176639"/>
    </source>
</evidence>
<keyword evidence="3" id="KW-0488">Methylation</keyword>
<dbReference type="InterPro" id="IPR000352">
    <property type="entry name" value="Pep_chain_release_fac_I"/>
</dbReference>
<evidence type="ECO:0000256" key="6">
    <source>
        <dbReference type="SAM" id="MobiDB-lite"/>
    </source>
</evidence>
<dbReference type="Pfam" id="PF00472">
    <property type="entry name" value="RF-1"/>
    <property type="match status" value="1"/>
</dbReference>
<reference evidence="8 9" key="1">
    <citation type="journal article" date="2016" name="Nat. Commun.">
        <title>Thousands of microbial genomes shed light on interconnected biogeochemical processes in an aquifer system.</title>
        <authorList>
            <person name="Anantharaman K."/>
            <person name="Brown C.T."/>
            <person name="Hug L.A."/>
            <person name="Sharon I."/>
            <person name="Castelle C.J."/>
            <person name="Probst A.J."/>
            <person name="Thomas B.C."/>
            <person name="Singh A."/>
            <person name="Wilkins M.J."/>
            <person name="Karaoz U."/>
            <person name="Brodie E.L."/>
            <person name="Williams K.H."/>
            <person name="Hubbard S.S."/>
            <person name="Banfield J.F."/>
        </authorList>
    </citation>
    <scope>NUCLEOTIDE SEQUENCE [LARGE SCALE GENOMIC DNA]</scope>
</reference>
<dbReference type="SMART" id="SM00937">
    <property type="entry name" value="PCRF"/>
    <property type="match status" value="1"/>
</dbReference>
<evidence type="ECO:0000256" key="1">
    <source>
        <dbReference type="ARBA" id="ARBA00002986"/>
    </source>
</evidence>
<organism evidence="8 9">
    <name type="scientific">Candidatus Azambacteria bacterium RBG_16_47_10</name>
    <dbReference type="NCBI Taxonomy" id="1797292"/>
    <lineage>
        <taxon>Bacteria</taxon>
        <taxon>Candidatus Azamiibacteriota</taxon>
    </lineage>
</organism>
<dbReference type="Gene3D" id="6.10.140.1950">
    <property type="match status" value="1"/>
</dbReference>
<protein>
    <recommendedName>
        <fullName evidence="5">Peptide chain release factor 1</fullName>
    </recommendedName>
</protein>
<name>A0A1F5AYF3_9BACT</name>
<evidence type="ECO:0000256" key="5">
    <source>
        <dbReference type="NCBIfam" id="TIGR00019"/>
    </source>
</evidence>
<dbReference type="NCBIfam" id="NF001859">
    <property type="entry name" value="PRK00591.1"/>
    <property type="match status" value="1"/>
</dbReference>
<dbReference type="GO" id="GO:0016149">
    <property type="term" value="F:translation release factor activity, codon specific"/>
    <property type="evidence" value="ECO:0007669"/>
    <property type="project" value="InterPro"/>
</dbReference>
<comment type="similarity">
    <text evidence="2">Belongs to the prokaryotic/mitochondrial release factor family.</text>
</comment>
<dbReference type="InterPro" id="IPR050057">
    <property type="entry name" value="Prokaryotic/Mito_RF"/>
</dbReference>
<dbReference type="InterPro" id="IPR004373">
    <property type="entry name" value="RF-1"/>
</dbReference>
<sequence>MIDTAKIEVIRKEHHDLQEQLARSDAVFDLHEHKRISQRYAELDEIMQTYATMEKAAADIHENEALIATEKDETLIALAREELEPLRAKHEKAERMLTELLSPDAQINTRNAIIEIRAGAGGDEATLFAGSLFRMYTKYAQKKGWNVAILDASETPLGGFKEVVFEMTGSRVYADMRYESGVHRVQRIPETEKQGRIHTSTVSVAVLPVAEESEMTINPSDIRAETYRAGGAGGQNVNKVETAVRLIHIPTGVVVASQAERSQARNKEKAMSILQSKLKQAKDEKEHEERSKMRKEQVGTADRSEKIRTYNFPQDRITDHRVKMSWHNIEKILEGEMDQIVADVKAGLITV</sequence>
<gene>
    <name evidence="8" type="ORF">A2Z10_00390</name>
</gene>
<evidence type="ECO:0000256" key="2">
    <source>
        <dbReference type="ARBA" id="ARBA00010835"/>
    </source>
</evidence>
<dbReference type="AlphaFoldDB" id="A0A1F5AYF3"/>
<dbReference type="NCBIfam" id="TIGR00019">
    <property type="entry name" value="prfA"/>
    <property type="match status" value="1"/>
</dbReference>
<dbReference type="SUPFAM" id="SSF75620">
    <property type="entry name" value="Release factor"/>
    <property type="match status" value="1"/>
</dbReference>
<dbReference type="Pfam" id="PF03462">
    <property type="entry name" value="PCRF"/>
    <property type="match status" value="1"/>
</dbReference>
<dbReference type="GO" id="GO:0005737">
    <property type="term" value="C:cytoplasm"/>
    <property type="evidence" value="ECO:0007669"/>
    <property type="project" value="UniProtKB-ARBA"/>
</dbReference>
<keyword evidence="4" id="KW-0648">Protein biosynthesis</keyword>
<dbReference type="Gene3D" id="3.30.160.20">
    <property type="match status" value="1"/>
</dbReference>
<dbReference type="PROSITE" id="PS00745">
    <property type="entry name" value="RF_PROK_I"/>
    <property type="match status" value="1"/>
</dbReference>
<feature type="compositionally biased region" description="Basic and acidic residues" evidence="6">
    <location>
        <begin position="280"/>
        <end position="302"/>
    </location>
</feature>
<feature type="domain" description="Prokaryotic-type class I peptide chain release factors" evidence="7">
    <location>
        <begin position="228"/>
        <end position="244"/>
    </location>
</feature>
<dbReference type="PANTHER" id="PTHR43804">
    <property type="entry name" value="LD18447P"/>
    <property type="match status" value="1"/>
</dbReference>
<proteinExistence type="inferred from homology"/>
<comment type="function">
    <text evidence="1">Peptide chain release factor 1 directs the termination of translation in response to the peptide chain termination codons UAG and UAA.</text>
</comment>
<dbReference type="Gene3D" id="3.30.70.1660">
    <property type="match status" value="1"/>
</dbReference>
<dbReference type="InterPro" id="IPR045853">
    <property type="entry name" value="Pep_chain_release_fac_I_sf"/>
</dbReference>
<comment type="caution">
    <text evidence="8">The sequence shown here is derived from an EMBL/GenBank/DDBJ whole genome shotgun (WGS) entry which is preliminary data.</text>
</comment>
<dbReference type="EMBL" id="MEYI01000040">
    <property type="protein sequence ID" value="OGD23426.1"/>
    <property type="molecule type" value="Genomic_DNA"/>
</dbReference>